<reference evidence="2" key="1">
    <citation type="journal article" date="2015" name="Nature">
        <title>Complex archaea that bridge the gap between prokaryotes and eukaryotes.</title>
        <authorList>
            <person name="Spang A."/>
            <person name="Saw J.H."/>
            <person name="Jorgensen S.L."/>
            <person name="Zaremba-Niedzwiedzka K."/>
            <person name="Martijn J."/>
            <person name="Lind A.E."/>
            <person name="van Eijk R."/>
            <person name="Schleper C."/>
            <person name="Guy L."/>
            <person name="Ettema T.J."/>
        </authorList>
    </citation>
    <scope>NUCLEOTIDE SEQUENCE</scope>
</reference>
<dbReference type="InterPro" id="IPR013320">
    <property type="entry name" value="ConA-like_dom_sf"/>
</dbReference>
<keyword evidence="1" id="KW-0472">Membrane</keyword>
<dbReference type="EMBL" id="LAZR01004000">
    <property type="protein sequence ID" value="KKN12724.1"/>
    <property type="molecule type" value="Genomic_DNA"/>
</dbReference>
<dbReference type="Gene3D" id="2.60.120.200">
    <property type="match status" value="1"/>
</dbReference>
<dbReference type="Pfam" id="PF13385">
    <property type="entry name" value="Laminin_G_3"/>
    <property type="match status" value="1"/>
</dbReference>
<evidence type="ECO:0000313" key="2">
    <source>
        <dbReference type="EMBL" id="KKN12724.1"/>
    </source>
</evidence>
<feature type="transmembrane region" description="Helical" evidence="1">
    <location>
        <begin position="1058"/>
        <end position="1078"/>
    </location>
</feature>
<proteinExistence type="predicted"/>
<accession>A0A0F9N3W2</accession>
<dbReference type="AlphaFoldDB" id="A0A0F9N3W2"/>
<feature type="transmembrane region" description="Helical" evidence="1">
    <location>
        <begin position="1036"/>
        <end position="1052"/>
    </location>
</feature>
<evidence type="ECO:0000256" key="1">
    <source>
        <dbReference type="SAM" id="Phobius"/>
    </source>
</evidence>
<gene>
    <name evidence="2" type="ORF">LCGC14_1013600</name>
</gene>
<sequence length="1084" mass="121037">MVLLVGNVSAFEWNELNDKLTYSNDDLKVSWENWWGLGETIGTVELKSHKSVEEVLKFGFGKEEVVMYYDLDFLELYENGLGKVYLTDKRTNKEIQKEYSFVYWTNETYEKNIYEIQCSKAVNGTDVCENVFLGKENSTREVWKPYNSRDIQKGKIRIGLKTYINKDDFIDGVWTIAGRKISKHALWSASDGMLSYYKFDDNTTNTFVLDSADSNDGTATTNTDNLAVTGKINSAFDFNGSTYVSSTHDFTSDIKGGDFTMSLWINQSSLGLDQRLFYQVHDTPNRGLYVTTDTVNSDEIQVALFGSSGSETHVTTSLNMVAKNWYNIVVKRTDGFLSIHVNDNLEYNASTTVGSFLNIGNARNWFFATSRDIGGFFDGIMDEVGIWNESKNASKLYNNGDGCFFGFESCIESSISIILNSPINNFNSSNATINTNGTIISLSPENITNVSLIVDSIYIETNSSGINNTDYLFTTILSEGDHNWTYEVCDNSSSCLNATTRNITIDTIFPQINITFPTEIIDFHEINTNLSVNWTVEDLNLDTCILEYEGVNRTVICLDNQTQINITNSINRTIIFYVNDTVGNSNSSTRTWDYKIFQNSLTYSTQTIEGSTEEFILNITLGSGFGISTATLIYNGTNNIGSFSTSGANEIITETIIAPSVTVDTNLSFFWSILLGDSSLINTTTNNQTVSFIGLDNCSVNSNLIFNYTIKDEGNQTNLINTTVDLNIDLFDSSRTNEILDFSYQYLETNPVQVCLNIPLLSSTNYSLGSVVKYTSLGYVVEYYNIVQFVLANSTVPQNINLYDLSSADSTDFKIIFRDDNFIPVENALIYIDRQYIPENNIFKTVELPKTDSNGETVGHFVRNDIVYNMRVVKDLEVLGNFENIIAFCQDITIENCQIILDAVSSIENTFDYNDQVGLIFEDPTFDNNTNIVSFSFLTPDGIPKEIRMEVTRNDIFGNLSLCNQTLTSSSGTLSCTVPGAIDETILNVDVFVNNVTAVKGYVSISSSTFGNLGYIVWFIFSLALMLMLGDDKTRLLISLIISYVGAVALSLSDGTIIGHASTGVWIIIVTMVGIWKLNKDNPQ</sequence>
<keyword evidence="1" id="KW-0812">Transmembrane</keyword>
<protein>
    <recommendedName>
        <fullName evidence="3">LamG-like jellyroll fold domain-containing protein</fullName>
    </recommendedName>
</protein>
<feature type="transmembrane region" description="Helical" evidence="1">
    <location>
        <begin position="1010"/>
        <end position="1029"/>
    </location>
</feature>
<evidence type="ECO:0008006" key="3">
    <source>
        <dbReference type="Google" id="ProtNLM"/>
    </source>
</evidence>
<organism evidence="2">
    <name type="scientific">marine sediment metagenome</name>
    <dbReference type="NCBI Taxonomy" id="412755"/>
    <lineage>
        <taxon>unclassified sequences</taxon>
        <taxon>metagenomes</taxon>
        <taxon>ecological metagenomes</taxon>
    </lineage>
</organism>
<name>A0A0F9N3W2_9ZZZZ</name>
<keyword evidence="1" id="KW-1133">Transmembrane helix</keyword>
<dbReference type="SUPFAM" id="SSF49899">
    <property type="entry name" value="Concanavalin A-like lectins/glucanases"/>
    <property type="match status" value="1"/>
</dbReference>
<comment type="caution">
    <text evidence="2">The sequence shown here is derived from an EMBL/GenBank/DDBJ whole genome shotgun (WGS) entry which is preliminary data.</text>
</comment>